<evidence type="ECO:0000313" key="1">
    <source>
        <dbReference type="EMBL" id="KAK7690776.1"/>
    </source>
</evidence>
<name>A0AAW0GCX1_9APHY</name>
<comment type="caution">
    <text evidence="1">The sequence shown here is derived from an EMBL/GenBank/DDBJ whole genome shotgun (WGS) entry which is preliminary data.</text>
</comment>
<dbReference type="AlphaFoldDB" id="A0AAW0GCX1"/>
<reference evidence="1 2" key="1">
    <citation type="submission" date="2022-09" db="EMBL/GenBank/DDBJ databases">
        <authorList>
            <person name="Palmer J.M."/>
        </authorList>
    </citation>
    <scope>NUCLEOTIDE SEQUENCE [LARGE SCALE GENOMIC DNA]</scope>
    <source>
        <strain evidence="1 2">DSM 7382</strain>
    </source>
</reference>
<gene>
    <name evidence="1" type="ORF">QCA50_005875</name>
</gene>
<accession>A0AAW0GCX1</accession>
<evidence type="ECO:0000313" key="2">
    <source>
        <dbReference type="Proteomes" id="UP001385951"/>
    </source>
</evidence>
<sequence>MPFPCGADANLAYNLLIAIGLTSHNNLHSNYLSISLSVTSPHCPLCDPGLVSFHRFHSYLLLIPNPVCFNSNPIRFSPSLPSLPPASLVRSTFSVPLPPMPRISPIQKPRQTSHTSYIIHQTNGLERKDPTATSKPQGFQKGCTQSVLIRQVLIFRSRPHEVSCSWHSLCNSFQFLEPLLELLHIFVVGHRKVMSTQLSLISPVRSVLPLHRISPSPTSNGH</sequence>
<keyword evidence="2" id="KW-1185">Reference proteome</keyword>
<dbReference type="EMBL" id="JASBNA010000006">
    <property type="protein sequence ID" value="KAK7690776.1"/>
    <property type="molecule type" value="Genomic_DNA"/>
</dbReference>
<dbReference type="Proteomes" id="UP001385951">
    <property type="component" value="Unassembled WGS sequence"/>
</dbReference>
<protein>
    <submittedName>
        <fullName evidence="1">Uncharacterized protein</fullName>
    </submittedName>
</protein>
<organism evidence="1 2">
    <name type="scientific">Cerrena zonata</name>
    <dbReference type="NCBI Taxonomy" id="2478898"/>
    <lineage>
        <taxon>Eukaryota</taxon>
        <taxon>Fungi</taxon>
        <taxon>Dikarya</taxon>
        <taxon>Basidiomycota</taxon>
        <taxon>Agaricomycotina</taxon>
        <taxon>Agaricomycetes</taxon>
        <taxon>Polyporales</taxon>
        <taxon>Cerrenaceae</taxon>
        <taxon>Cerrena</taxon>
    </lineage>
</organism>
<proteinExistence type="predicted"/>